<sequence>MRDMIKDAGSGRKLLALIMTAVFLAWMSFSLTGCAGGENGDKESDFPEEISKTAMVTFLPVDSGKEKTVARGGSEPGAFVESLDIGSWKMAEVPEDLAVTGTFVLYQQETVKLGQSEEDAEMIELCRMAIYDGPYVTVEIWDMKFSFRIDHETMGYLKGLK</sequence>
<accession>A0A9D1N827</accession>
<reference evidence="1" key="1">
    <citation type="submission" date="2020-10" db="EMBL/GenBank/DDBJ databases">
        <authorList>
            <person name="Gilroy R."/>
        </authorList>
    </citation>
    <scope>NUCLEOTIDE SEQUENCE</scope>
    <source>
        <strain evidence="1">ChiSjej4B22-8349</strain>
    </source>
</reference>
<organism evidence="1 2">
    <name type="scientific">Candidatus Allocopromorpha excrementipullorum</name>
    <dbReference type="NCBI Taxonomy" id="2840743"/>
    <lineage>
        <taxon>Bacteria</taxon>
        <taxon>Bacillati</taxon>
        <taxon>Bacillota</taxon>
        <taxon>Clostridia</taxon>
        <taxon>Eubacteriales</taxon>
        <taxon>Eubacteriaceae</taxon>
        <taxon>Eubacteriaceae incertae sedis</taxon>
        <taxon>Candidatus Allocopromorpha</taxon>
    </lineage>
</organism>
<name>A0A9D1N827_9FIRM</name>
<protein>
    <recommendedName>
        <fullName evidence="3">Lipoprotein</fullName>
    </recommendedName>
</protein>
<gene>
    <name evidence="1" type="ORF">IAD25_06500</name>
</gene>
<dbReference type="Proteomes" id="UP000824130">
    <property type="component" value="Unassembled WGS sequence"/>
</dbReference>
<evidence type="ECO:0008006" key="3">
    <source>
        <dbReference type="Google" id="ProtNLM"/>
    </source>
</evidence>
<evidence type="ECO:0000313" key="1">
    <source>
        <dbReference type="EMBL" id="HIU96333.1"/>
    </source>
</evidence>
<dbReference type="AlphaFoldDB" id="A0A9D1N827"/>
<dbReference type="EMBL" id="DVOB01000139">
    <property type="protein sequence ID" value="HIU96333.1"/>
    <property type="molecule type" value="Genomic_DNA"/>
</dbReference>
<proteinExistence type="predicted"/>
<dbReference type="PROSITE" id="PS51257">
    <property type="entry name" value="PROKAR_LIPOPROTEIN"/>
    <property type="match status" value="1"/>
</dbReference>
<evidence type="ECO:0000313" key="2">
    <source>
        <dbReference type="Proteomes" id="UP000824130"/>
    </source>
</evidence>
<reference evidence="1" key="2">
    <citation type="journal article" date="2021" name="PeerJ">
        <title>Extensive microbial diversity within the chicken gut microbiome revealed by metagenomics and culture.</title>
        <authorList>
            <person name="Gilroy R."/>
            <person name="Ravi A."/>
            <person name="Getino M."/>
            <person name="Pursley I."/>
            <person name="Horton D.L."/>
            <person name="Alikhan N.F."/>
            <person name="Baker D."/>
            <person name="Gharbi K."/>
            <person name="Hall N."/>
            <person name="Watson M."/>
            <person name="Adriaenssens E.M."/>
            <person name="Foster-Nyarko E."/>
            <person name="Jarju S."/>
            <person name="Secka A."/>
            <person name="Antonio M."/>
            <person name="Oren A."/>
            <person name="Chaudhuri R.R."/>
            <person name="La Ragione R."/>
            <person name="Hildebrand F."/>
            <person name="Pallen M.J."/>
        </authorList>
    </citation>
    <scope>NUCLEOTIDE SEQUENCE</scope>
    <source>
        <strain evidence="1">ChiSjej4B22-8349</strain>
    </source>
</reference>
<comment type="caution">
    <text evidence="1">The sequence shown here is derived from an EMBL/GenBank/DDBJ whole genome shotgun (WGS) entry which is preliminary data.</text>
</comment>